<sequence>MASVRNRCAVGPDRPIDSIAAIPASTAGDSAVAEAWKTSTRTSAPPGGEGKDNVVRAPGPGSPGLGPAVAGVPLSREAARAPAASAAAAPRRVLDR</sequence>
<name>A0A918HUF4_9ACTN</name>
<protein>
    <submittedName>
        <fullName evidence="2">Uncharacterized protein</fullName>
    </submittedName>
</protein>
<gene>
    <name evidence="2" type="ORF">GCM10010274_06580</name>
</gene>
<feature type="compositionally biased region" description="Low complexity" evidence="1">
    <location>
        <begin position="65"/>
        <end position="96"/>
    </location>
</feature>
<proteinExistence type="predicted"/>
<organism evidence="2 3">
    <name type="scientific">Streptomyces lavendofoliae</name>
    <dbReference type="NCBI Taxonomy" id="67314"/>
    <lineage>
        <taxon>Bacteria</taxon>
        <taxon>Bacillati</taxon>
        <taxon>Actinomycetota</taxon>
        <taxon>Actinomycetes</taxon>
        <taxon>Kitasatosporales</taxon>
        <taxon>Streptomycetaceae</taxon>
        <taxon>Streptomyces</taxon>
    </lineage>
</organism>
<feature type="region of interest" description="Disordered" evidence="1">
    <location>
        <begin position="36"/>
        <end position="96"/>
    </location>
</feature>
<accession>A0A918HUF4</accession>
<reference evidence="2" key="1">
    <citation type="journal article" date="2014" name="Int. J. Syst. Evol. Microbiol.">
        <title>Complete genome sequence of Corynebacterium casei LMG S-19264T (=DSM 44701T), isolated from a smear-ripened cheese.</title>
        <authorList>
            <consortium name="US DOE Joint Genome Institute (JGI-PGF)"/>
            <person name="Walter F."/>
            <person name="Albersmeier A."/>
            <person name="Kalinowski J."/>
            <person name="Ruckert C."/>
        </authorList>
    </citation>
    <scope>NUCLEOTIDE SEQUENCE</scope>
    <source>
        <strain evidence="2">JCM 4391</strain>
    </source>
</reference>
<evidence type="ECO:0000313" key="3">
    <source>
        <dbReference type="Proteomes" id="UP000636661"/>
    </source>
</evidence>
<evidence type="ECO:0000256" key="1">
    <source>
        <dbReference type="SAM" id="MobiDB-lite"/>
    </source>
</evidence>
<dbReference type="Proteomes" id="UP000636661">
    <property type="component" value="Unassembled WGS sequence"/>
</dbReference>
<dbReference type="AlphaFoldDB" id="A0A918HUF4"/>
<evidence type="ECO:0000313" key="2">
    <source>
        <dbReference type="EMBL" id="GGU22945.1"/>
    </source>
</evidence>
<keyword evidence="3" id="KW-1185">Reference proteome</keyword>
<comment type="caution">
    <text evidence="2">The sequence shown here is derived from an EMBL/GenBank/DDBJ whole genome shotgun (WGS) entry which is preliminary data.</text>
</comment>
<dbReference type="EMBL" id="BMTP01000002">
    <property type="protein sequence ID" value="GGU22945.1"/>
    <property type="molecule type" value="Genomic_DNA"/>
</dbReference>
<reference evidence="2" key="2">
    <citation type="submission" date="2020-09" db="EMBL/GenBank/DDBJ databases">
        <authorList>
            <person name="Sun Q."/>
            <person name="Ohkuma M."/>
        </authorList>
    </citation>
    <scope>NUCLEOTIDE SEQUENCE</scope>
    <source>
        <strain evidence="2">JCM 4391</strain>
    </source>
</reference>